<dbReference type="InterPro" id="IPR018333">
    <property type="entry name" value="Squalene_cyclase"/>
</dbReference>
<gene>
    <name evidence="2" type="ORF">Zm00014a_031830</name>
</gene>
<dbReference type="GO" id="GO:0016866">
    <property type="term" value="F:intramolecular transferase activity"/>
    <property type="evidence" value="ECO:0007669"/>
    <property type="project" value="InterPro"/>
</dbReference>
<name>A0A3L6EUS6_MAIZE</name>
<dbReference type="GO" id="GO:0016104">
    <property type="term" value="P:triterpenoid biosynthetic process"/>
    <property type="evidence" value="ECO:0007669"/>
    <property type="project" value="InterPro"/>
</dbReference>
<dbReference type="Gene3D" id="1.50.10.20">
    <property type="match status" value="1"/>
</dbReference>
<protein>
    <submittedName>
        <fullName evidence="2">Uncharacterized protein</fullName>
    </submittedName>
</protein>
<organism evidence="2 3">
    <name type="scientific">Zea mays</name>
    <name type="common">Maize</name>
    <dbReference type="NCBI Taxonomy" id="4577"/>
    <lineage>
        <taxon>Eukaryota</taxon>
        <taxon>Viridiplantae</taxon>
        <taxon>Streptophyta</taxon>
        <taxon>Embryophyta</taxon>
        <taxon>Tracheophyta</taxon>
        <taxon>Spermatophyta</taxon>
        <taxon>Magnoliopsida</taxon>
        <taxon>Liliopsida</taxon>
        <taxon>Poales</taxon>
        <taxon>Poaceae</taxon>
        <taxon>PACMAD clade</taxon>
        <taxon>Panicoideae</taxon>
        <taxon>Andropogonodae</taxon>
        <taxon>Andropogoneae</taxon>
        <taxon>Tripsacinae</taxon>
        <taxon>Zea</taxon>
    </lineage>
</organism>
<dbReference type="AlphaFoldDB" id="A0A3L6EUS6"/>
<dbReference type="SUPFAM" id="SSF48239">
    <property type="entry name" value="Terpenoid cyclases/Protein prenyltransferases"/>
    <property type="match status" value="1"/>
</dbReference>
<dbReference type="PANTHER" id="PTHR11764:SF64">
    <property type="entry name" value="TERPENE CYCLASE_MUTASE FAMILY MEMBER"/>
    <property type="match status" value="1"/>
</dbReference>
<dbReference type="Proteomes" id="UP000251960">
    <property type="component" value="Chromosome 5"/>
</dbReference>
<evidence type="ECO:0000256" key="1">
    <source>
        <dbReference type="SAM" id="MobiDB-lite"/>
    </source>
</evidence>
<reference evidence="2 3" key="1">
    <citation type="journal article" date="2018" name="Nat. Genet.">
        <title>Extensive intraspecific gene order and gene structural variations between Mo17 and other maize genomes.</title>
        <authorList>
            <person name="Sun S."/>
            <person name="Zhou Y."/>
            <person name="Chen J."/>
            <person name="Shi J."/>
            <person name="Zhao H."/>
            <person name="Zhao H."/>
            <person name="Song W."/>
            <person name="Zhang M."/>
            <person name="Cui Y."/>
            <person name="Dong X."/>
            <person name="Liu H."/>
            <person name="Ma X."/>
            <person name="Jiao Y."/>
            <person name="Wang B."/>
            <person name="Wei X."/>
            <person name="Stein J.C."/>
            <person name="Glaubitz J.C."/>
            <person name="Lu F."/>
            <person name="Yu G."/>
            <person name="Liang C."/>
            <person name="Fengler K."/>
            <person name="Li B."/>
            <person name="Rafalski A."/>
            <person name="Schnable P.S."/>
            <person name="Ware D.H."/>
            <person name="Buckler E.S."/>
            <person name="Lai J."/>
        </authorList>
    </citation>
    <scope>NUCLEOTIDE SEQUENCE [LARGE SCALE GENOMIC DNA]</scope>
    <source>
        <strain evidence="3">cv. Missouri 17</strain>
        <tissue evidence="2">Seedling</tissue>
    </source>
</reference>
<accession>A0A3L6EUS6</accession>
<comment type="caution">
    <text evidence="2">The sequence shown here is derived from an EMBL/GenBank/DDBJ whole genome shotgun (WGS) entry which is preliminary data.</text>
</comment>
<evidence type="ECO:0000313" key="2">
    <source>
        <dbReference type="EMBL" id="PWZ23077.1"/>
    </source>
</evidence>
<dbReference type="InterPro" id="IPR008930">
    <property type="entry name" value="Terpenoid_cyclase/PrenylTrfase"/>
</dbReference>
<dbReference type="EMBL" id="NCVQ01000006">
    <property type="protein sequence ID" value="PWZ23077.1"/>
    <property type="molecule type" value="Genomic_DNA"/>
</dbReference>
<dbReference type="PANTHER" id="PTHR11764">
    <property type="entry name" value="TERPENE CYCLASE/MUTASE FAMILY MEMBER"/>
    <property type="match status" value="1"/>
</dbReference>
<feature type="region of interest" description="Disordered" evidence="1">
    <location>
        <begin position="1"/>
        <end position="21"/>
    </location>
</feature>
<sequence length="169" mass="18358">MTTHCTPQGPTPAGSRPAAGAEACASSSPSCSQSDHHSSIATAAAAASLRCGARVYNGCQSWETILTVYAFCSTNLIDEFGPTIERAHEYIKRSQVLKDQPNYQSYYRQRSKGSWTLSTVDSTWNSPDITAEALKVLMLLSKISPNLVGNPIEEQKLYDAVDCILYSMV</sequence>
<proteinExistence type="predicted"/>
<dbReference type="GO" id="GO:0005811">
    <property type="term" value="C:lipid droplet"/>
    <property type="evidence" value="ECO:0007669"/>
    <property type="project" value="InterPro"/>
</dbReference>
<evidence type="ECO:0000313" key="3">
    <source>
        <dbReference type="Proteomes" id="UP000251960"/>
    </source>
</evidence>